<protein>
    <submittedName>
        <fullName evidence="10">DNA-binding response regulator, OmpR family, contains REC and winged-helix (WHTH) domain</fullName>
    </submittedName>
</protein>
<dbReference type="Proteomes" id="UP000198356">
    <property type="component" value="Unassembled WGS sequence"/>
</dbReference>
<dbReference type="CDD" id="cd00383">
    <property type="entry name" value="trans_reg_C"/>
    <property type="match status" value="1"/>
</dbReference>
<dbReference type="GO" id="GO:0005829">
    <property type="term" value="C:cytosol"/>
    <property type="evidence" value="ECO:0007669"/>
    <property type="project" value="TreeGrafter"/>
</dbReference>
<dbReference type="InterPro" id="IPR001789">
    <property type="entry name" value="Sig_transdc_resp-reg_receiver"/>
</dbReference>
<evidence type="ECO:0000259" key="9">
    <source>
        <dbReference type="PROSITE" id="PS51755"/>
    </source>
</evidence>
<feature type="domain" description="OmpR/PhoB-type" evidence="9">
    <location>
        <begin position="147"/>
        <end position="247"/>
    </location>
</feature>
<proteinExistence type="predicted"/>
<keyword evidence="4 7" id="KW-0238">DNA-binding</keyword>
<dbReference type="CDD" id="cd17574">
    <property type="entry name" value="REC_OmpR"/>
    <property type="match status" value="1"/>
</dbReference>
<keyword evidence="2" id="KW-0902">Two-component regulatory system</keyword>
<dbReference type="SMART" id="SM00448">
    <property type="entry name" value="REC"/>
    <property type="match status" value="1"/>
</dbReference>
<evidence type="ECO:0000256" key="4">
    <source>
        <dbReference type="ARBA" id="ARBA00023125"/>
    </source>
</evidence>
<dbReference type="Gene3D" id="1.10.10.10">
    <property type="entry name" value="Winged helix-like DNA-binding domain superfamily/Winged helix DNA-binding domain"/>
    <property type="match status" value="1"/>
</dbReference>
<dbReference type="PROSITE" id="PS50110">
    <property type="entry name" value="RESPONSE_REGULATORY"/>
    <property type="match status" value="1"/>
</dbReference>
<dbReference type="GO" id="GO:0000156">
    <property type="term" value="F:phosphorelay response regulator activity"/>
    <property type="evidence" value="ECO:0007669"/>
    <property type="project" value="TreeGrafter"/>
</dbReference>
<keyword evidence="11" id="KW-1185">Reference proteome</keyword>
<organism evidence="10 11">
    <name type="scientific">Granulicella rosea</name>
    <dbReference type="NCBI Taxonomy" id="474952"/>
    <lineage>
        <taxon>Bacteria</taxon>
        <taxon>Pseudomonadati</taxon>
        <taxon>Acidobacteriota</taxon>
        <taxon>Terriglobia</taxon>
        <taxon>Terriglobales</taxon>
        <taxon>Acidobacteriaceae</taxon>
        <taxon>Granulicella</taxon>
    </lineage>
</organism>
<dbReference type="SMART" id="SM00862">
    <property type="entry name" value="Trans_reg_C"/>
    <property type="match status" value="1"/>
</dbReference>
<accession>A0A239ISM8</accession>
<evidence type="ECO:0000313" key="11">
    <source>
        <dbReference type="Proteomes" id="UP000198356"/>
    </source>
</evidence>
<dbReference type="EMBL" id="FZOU01000003">
    <property type="protein sequence ID" value="SNS96579.1"/>
    <property type="molecule type" value="Genomic_DNA"/>
</dbReference>
<feature type="DNA-binding region" description="OmpR/PhoB-type" evidence="7">
    <location>
        <begin position="147"/>
        <end position="247"/>
    </location>
</feature>
<dbReference type="InterPro" id="IPR039420">
    <property type="entry name" value="WalR-like"/>
</dbReference>
<dbReference type="InterPro" id="IPR016032">
    <property type="entry name" value="Sig_transdc_resp-reg_C-effctor"/>
</dbReference>
<feature type="domain" description="Response regulatory" evidence="8">
    <location>
        <begin position="10"/>
        <end position="126"/>
    </location>
</feature>
<keyword evidence="3" id="KW-0805">Transcription regulation</keyword>
<evidence type="ECO:0000256" key="3">
    <source>
        <dbReference type="ARBA" id="ARBA00023015"/>
    </source>
</evidence>
<dbReference type="InterPro" id="IPR036388">
    <property type="entry name" value="WH-like_DNA-bd_sf"/>
</dbReference>
<evidence type="ECO:0000313" key="10">
    <source>
        <dbReference type="EMBL" id="SNS96579.1"/>
    </source>
</evidence>
<dbReference type="Gene3D" id="3.40.50.2300">
    <property type="match status" value="1"/>
</dbReference>
<dbReference type="Pfam" id="PF00486">
    <property type="entry name" value="Trans_reg_C"/>
    <property type="match status" value="1"/>
</dbReference>
<name>A0A239ISM8_9BACT</name>
<evidence type="ECO:0000259" key="8">
    <source>
        <dbReference type="PROSITE" id="PS50110"/>
    </source>
</evidence>
<reference evidence="10 11" key="1">
    <citation type="submission" date="2017-06" db="EMBL/GenBank/DDBJ databases">
        <authorList>
            <person name="Kim H.J."/>
            <person name="Triplett B.A."/>
        </authorList>
    </citation>
    <scope>NUCLEOTIDE SEQUENCE [LARGE SCALE GENOMIC DNA]</scope>
    <source>
        <strain evidence="10 11">DSM 18704</strain>
    </source>
</reference>
<feature type="modified residue" description="4-aspartylphosphate" evidence="6">
    <location>
        <position position="61"/>
    </location>
</feature>
<evidence type="ECO:0000256" key="1">
    <source>
        <dbReference type="ARBA" id="ARBA00022553"/>
    </source>
</evidence>
<dbReference type="InterPro" id="IPR001867">
    <property type="entry name" value="OmpR/PhoB-type_DNA-bd"/>
</dbReference>
<sequence length="251" mass="28342">MEFMDSPAPLIVLVEDEDHLAQGLIFNLQAEGYRTRHEADGEAALTWLLETTENIGAILLDVMLPGKDGFEIVAALREHERYFPVLMLTARSRPEDVLEGLNAGADDYLPKPFDLSLLLVRLKTLMRRASWQLPAPAAAPPPPKPSQDHYDFNGRSIHFDTLELQGPEGKITHLTVMEADLLRYLTDREGAIVPRKDILEQVWRVHEDTDTRAIDNFIVRLRRYIEDDPSAPAHLLTVRGVGYRFMAAPQG</sequence>
<evidence type="ECO:0000256" key="5">
    <source>
        <dbReference type="ARBA" id="ARBA00023163"/>
    </source>
</evidence>
<dbReference type="GO" id="GO:0000976">
    <property type="term" value="F:transcription cis-regulatory region binding"/>
    <property type="evidence" value="ECO:0007669"/>
    <property type="project" value="TreeGrafter"/>
</dbReference>
<dbReference type="AlphaFoldDB" id="A0A239ISM8"/>
<dbReference type="PANTHER" id="PTHR48111">
    <property type="entry name" value="REGULATOR OF RPOS"/>
    <property type="match status" value="1"/>
</dbReference>
<dbReference type="GO" id="GO:0032993">
    <property type="term" value="C:protein-DNA complex"/>
    <property type="evidence" value="ECO:0007669"/>
    <property type="project" value="TreeGrafter"/>
</dbReference>
<evidence type="ECO:0000256" key="6">
    <source>
        <dbReference type="PROSITE-ProRule" id="PRU00169"/>
    </source>
</evidence>
<dbReference type="PROSITE" id="PS51755">
    <property type="entry name" value="OMPR_PHOB"/>
    <property type="match status" value="1"/>
</dbReference>
<dbReference type="GO" id="GO:0006355">
    <property type="term" value="P:regulation of DNA-templated transcription"/>
    <property type="evidence" value="ECO:0007669"/>
    <property type="project" value="InterPro"/>
</dbReference>
<dbReference type="Pfam" id="PF00072">
    <property type="entry name" value="Response_reg"/>
    <property type="match status" value="1"/>
</dbReference>
<dbReference type="SUPFAM" id="SSF52172">
    <property type="entry name" value="CheY-like"/>
    <property type="match status" value="1"/>
</dbReference>
<gene>
    <name evidence="10" type="ORF">SAMN05421770_103258</name>
</gene>
<keyword evidence="1 6" id="KW-0597">Phosphoprotein</keyword>
<keyword evidence="5" id="KW-0804">Transcription</keyword>
<evidence type="ECO:0000256" key="7">
    <source>
        <dbReference type="PROSITE-ProRule" id="PRU01091"/>
    </source>
</evidence>
<dbReference type="SUPFAM" id="SSF46894">
    <property type="entry name" value="C-terminal effector domain of the bipartite response regulators"/>
    <property type="match status" value="1"/>
</dbReference>
<dbReference type="PANTHER" id="PTHR48111:SF21">
    <property type="entry name" value="DNA-BINDING DUAL MASTER TRANSCRIPTIONAL REGULATOR RPAA"/>
    <property type="match status" value="1"/>
</dbReference>
<evidence type="ECO:0000256" key="2">
    <source>
        <dbReference type="ARBA" id="ARBA00023012"/>
    </source>
</evidence>
<dbReference type="InterPro" id="IPR011006">
    <property type="entry name" value="CheY-like_superfamily"/>
</dbReference>